<dbReference type="AlphaFoldDB" id="A0AAD8KP89"/>
<feature type="region of interest" description="Disordered" evidence="1">
    <location>
        <begin position="73"/>
        <end position="118"/>
    </location>
</feature>
<protein>
    <submittedName>
        <fullName evidence="2">Uncharacterized protein</fullName>
    </submittedName>
</protein>
<gene>
    <name evidence="2" type="ORF">QVD17_19191</name>
</gene>
<evidence type="ECO:0000313" key="2">
    <source>
        <dbReference type="EMBL" id="KAK1423882.1"/>
    </source>
</evidence>
<name>A0AAD8KP89_TARER</name>
<reference evidence="2" key="1">
    <citation type="journal article" date="2023" name="bioRxiv">
        <title>Improved chromosome-level genome assembly for marigold (Tagetes erecta).</title>
        <authorList>
            <person name="Jiang F."/>
            <person name="Yuan L."/>
            <person name="Wang S."/>
            <person name="Wang H."/>
            <person name="Xu D."/>
            <person name="Wang A."/>
            <person name="Fan W."/>
        </authorList>
    </citation>
    <scope>NUCLEOTIDE SEQUENCE</scope>
    <source>
        <strain evidence="2">WSJ</strain>
        <tissue evidence="2">Leaf</tissue>
    </source>
</reference>
<evidence type="ECO:0000313" key="3">
    <source>
        <dbReference type="Proteomes" id="UP001229421"/>
    </source>
</evidence>
<feature type="compositionally biased region" description="Polar residues" evidence="1">
    <location>
        <begin position="98"/>
        <end position="118"/>
    </location>
</feature>
<dbReference type="EMBL" id="JAUHHV010000005">
    <property type="protein sequence ID" value="KAK1423882.1"/>
    <property type="molecule type" value="Genomic_DNA"/>
</dbReference>
<accession>A0AAD8KP89</accession>
<comment type="caution">
    <text evidence="2">The sequence shown here is derived from an EMBL/GenBank/DDBJ whole genome shotgun (WGS) entry which is preliminary data.</text>
</comment>
<keyword evidence="3" id="KW-1185">Reference proteome</keyword>
<dbReference type="Proteomes" id="UP001229421">
    <property type="component" value="Unassembled WGS sequence"/>
</dbReference>
<evidence type="ECO:0000256" key="1">
    <source>
        <dbReference type="SAM" id="MobiDB-lite"/>
    </source>
</evidence>
<organism evidence="2 3">
    <name type="scientific">Tagetes erecta</name>
    <name type="common">African marigold</name>
    <dbReference type="NCBI Taxonomy" id="13708"/>
    <lineage>
        <taxon>Eukaryota</taxon>
        <taxon>Viridiplantae</taxon>
        <taxon>Streptophyta</taxon>
        <taxon>Embryophyta</taxon>
        <taxon>Tracheophyta</taxon>
        <taxon>Spermatophyta</taxon>
        <taxon>Magnoliopsida</taxon>
        <taxon>eudicotyledons</taxon>
        <taxon>Gunneridae</taxon>
        <taxon>Pentapetalae</taxon>
        <taxon>asterids</taxon>
        <taxon>campanulids</taxon>
        <taxon>Asterales</taxon>
        <taxon>Asteraceae</taxon>
        <taxon>Asteroideae</taxon>
        <taxon>Heliantheae alliance</taxon>
        <taxon>Tageteae</taxon>
        <taxon>Tagetes</taxon>
    </lineage>
</organism>
<sequence length="118" mass="13235">MSLNSYLEGPEDEEEDEEGLMARVLKIMQGRKIWGIQGIKAFMGYKTLDHHNLVLPSIKLFFGATQIYNEAGPSTNYDEQNGGWPFDLNTKATELGEDSQTPGPSQHTQGFWSNINVL</sequence>
<proteinExistence type="predicted"/>